<proteinExistence type="predicted"/>
<organism evidence="2 3">
    <name type="scientific">Romanomermis culicivorax</name>
    <name type="common">Nematode worm</name>
    <dbReference type="NCBI Taxonomy" id="13658"/>
    <lineage>
        <taxon>Eukaryota</taxon>
        <taxon>Metazoa</taxon>
        <taxon>Ecdysozoa</taxon>
        <taxon>Nematoda</taxon>
        <taxon>Enoplea</taxon>
        <taxon>Dorylaimia</taxon>
        <taxon>Mermithida</taxon>
        <taxon>Mermithoidea</taxon>
        <taxon>Mermithidae</taxon>
        <taxon>Romanomermis</taxon>
    </lineage>
</organism>
<dbReference type="WBParaSite" id="nRc.2.0.1.t47109-RA">
    <property type="protein sequence ID" value="nRc.2.0.1.t47109-RA"/>
    <property type="gene ID" value="nRc.2.0.1.g47109"/>
</dbReference>
<accession>A0A915L7U8</accession>
<keyword evidence="2" id="KW-1185">Reference proteome</keyword>
<name>A0A915L7U8_ROMCU</name>
<feature type="region of interest" description="Disordered" evidence="1">
    <location>
        <begin position="1"/>
        <end position="23"/>
    </location>
</feature>
<reference evidence="3" key="1">
    <citation type="submission" date="2022-11" db="UniProtKB">
        <authorList>
            <consortium name="WormBaseParasite"/>
        </authorList>
    </citation>
    <scope>IDENTIFICATION</scope>
</reference>
<evidence type="ECO:0000256" key="1">
    <source>
        <dbReference type="SAM" id="MobiDB-lite"/>
    </source>
</evidence>
<evidence type="ECO:0000313" key="3">
    <source>
        <dbReference type="WBParaSite" id="nRc.2.0.1.t47109-RA"/>
    </source>
</evidence>
<sequence length="113" mass="12527">MPAFNLAQSSEPPEAGSEEKKSDLNVCKSAQLIIMIFYAKNPIGDESVEGRLAGQNEIGDCSCFRFAESVTAREYFFARVGAGANFAEMKVEISILKSRRQFFKRGIFARAFS</sequence>
<dbReference type="AlphaFoldDB" id="A0A915L7U8"/>
<feature type="compositionally biased region" description="Polar residues" evidence="1">
    <location>
        <begin position="1"/>
        <end position="11"/>
    </location>
</feature>
<dbReference type="Proteomes" id="UP000887565">
    <property type="component" value="Unplaced"/>
</dbReference>
<protein>
    <submittedName>
        <fullName evidence="3">Uncharacterized protein</fullName>
    </submittedName>
</protein>
<evidence type="ECO:0000313" key="2">
    <source>
        <dbReference type="Proteomes" id="UP000887565"/>
    </source>
</evidence>